<dbReference type="Pfam" id="PF01609">
    <property type="entry name" value="DDE_Tnp_1"/>
    <property type="match status" value="1"/>
</dbReference>
<protein>
    <submittedName>
        <fullName evidence="3">IS5 family transposase</fullName>
    </submittedName>
</protein>
<dbReference type="AlphaFoldDB" id="A0A3L0WYW3"/>
<feature type="domain" description="Transposase IS4-like" evidence="1">
    <location>
        <begin position="98"/>
        <end position="270"/>
    </location>
</feature>
<dbReference type="GO" id="GO:0003677">
    <property type="term" value="F:DNA binding"/>
    <property type="evidence" value="ECO:0007669"/>
    <property type="project" value="InterPro"/>
</dbReference>
<name>A0A3L0WYW3_ECOLX</name>
<dbReference type="PANTHER" id="PTHR30007">
    <property type="entry name" value="PHP DOMAIN PROTEIN"/>
    <property type="match status" value="1"/>
</dbReference>
<dbReference type="GO" id="GO:0006313">
    <property type="term" value="P:DNA transposition"/>
    <property type="evidence" value="ECO:0007669"/>
    <property type="project" value="InterPro"/>
</dbReference>
<gene>
    <name evidence="3" type="ORF">D9F05_05260</name>
</gene>
<sequence>MSRRYQLTDAQWGLIEPLFPYHRISGRPTREPRQVLDGILWILHTGAPWRDLPERFGPWSSVYNTFRRWQSTGHIDAILEALQLHLNEEGLIDFDLWCIDGSNVRASKDAAGARKKNTPVNQALGRSRGGFGSKIHLVTDGNGLPLGFCLSPGQSAEIRYATSALAMARIPTSSGRYRTRPAHLAADKAYSSRALRAELRRRGIKAVIPQRSDQQRHHKGRPLVLDKARYRRRNVVERCFGWLKKFRRFSTRYEKLAGSFAAFIKLAFCLRYLRELLVDRKPAF</sequence>
<accession>A0A3L0WYW3</accession>
<dbReference type="GO" id="GO:0004803">
    <property type="term" value="F:transposase activity"/>
    <property type="evidence" value="ECO:0007669"/>
    <property type="project" value="InterPro"/>
</dbReference>
<feature type="domain" description="Insertion element IS402-like" evidence="2">
    <location>
        <begin position="7"/>
        <end position="78"/>
    </location>
</feature>
<dbReference type="Pfam" id="PF13340">
    <property type="entry name" value="DUF4096"/>
    <property type="match status" value="1"/>
</dbReference>
<reference evidence="3" key="1">
    <citation type="submission" date="2018-10" db="EMBL/GenBank/DDBJ databases">
        <authorList>
            <consortium name="NARMS: The National Antimicrobial Resistance Monitoring System"/>
        </authorList>
    </citation>
    <scope>NUCLEOTIDE SEQUENCE [LARGE SCALE GENOMIC DNA]</scope>
    <source>
        <strain evidence="3">CVM N17EC0388</strain>
    </source>
</reference>
<dbReference type="InterPro" id="IPR025161">
    <property type="entry name" value="IS402-like_dom"/>
</dbReference>
<dbReference type="PANTHER" id="PTHR30007:SF1">
    <property type="entry name" value="BLR1914 PROTEIN"/>
    <property type="match status" value="1"/>
</dbReference>
<evidence type="ECO:0000259" key="2">
    <source>
        <dbReference type="Pfam" id="PF13340"/>
    </source>
</evidence>
<comment type="caution">
    <text evidence="3">The sequence shown here is derived from an EMBL/GenBank/DDBJ whole genome shotgun (WGS) entry which is preliminary data.</text>
</comment>
<dbReference type="NCBIfam" id="NF033580">
    <property type="entry name" value="transpos_IS5_3"/>
    <property type="match status" value="1"/>
</dbReference>
<dbReference type="EMBL" id="RNRV01000006">
    <property type="protein sequence ID" value="MHO03781.1"/>
    <property type="molecule type" value="Genomic_DNA"/>
</dbReference>
<dbReference type="InterPro" id="IPR002559">
    <property type="entry name" value="Transposase_11"/>
</dbReference>
<organism evidence="3">
    <name type="scientific">Escherichia coli</name>
    <dbReference type="NCBI Taxonomy" id="562"/>
    <lineage>
        <taxon>Bacteria</taxon>
        <taxon>Pseudomonadati</taxon>
        <taxon>Pseudomonadota</taxon>
        <taxon>Gammaproteobacteria</taxon>
        <taxon>Enterobacterales</taxon>
        <taxon>Enterobacteriaceae</taxon>
        <taxon>Escherichia</taxon>
    </lineage>
</organism>
<evidence type="ECO:0000259" key="1">
    <source>
        <dbReference type="Pfam" id="PF01609"/>
    </source>
</evidence>
<proteinExistence type="predicted"/>
<evidence type="ECO:0000313" key="3">
    <source>
        <dbReference type="EMBL" id="MHO03781.1"/>
    </source>
</evidence>